<dbReference type="InterPro" id="IPR036322">
    <property type="entry name" value="WD40_repeat_dom_sf"/>
</dbReference>
<dbReference type="EMBL" id="CDSF01000121">
    <property type="protein sequence ID" value="CEP01894.1"/>
    <property type="molecule type" value="Genomic_DNA"/>
</dbReference>
<dbReference type="InterPro" id="IPR015943">
    <property type="entry name" value="WD40/YVTN_repeat-like_dom_sf"/>
</dbReference>
<protein>
    <submittedName>
        <fullName evidence="1">Uncharacterized protein</fullName>
    </submittedName>
</protein>
<keyword evidence="3" id="KW-1185">Reference proteome</keyword>
<evidence type="ECO:0000313" key="3">
    <source>
        <dbReference type="Proteomes" id="UP000039324"/>
    </source>
</evidence>
<evidence type="ECO:0000313" key="4">
    <source>
        <dbReference type="Proteomes" id="UP000290189"/>
    </source>
</evidence>
<evidence type="ECO:0000313" key="1">
    <source>
        <dbReference type="EMBL" id="CEP01894.1"/>
    </source>
</evidence>
<dbReference type="Proteomes" id="UP000290189">
    <property type="component" value="Unassembled WGS sequence"/>
</dbReference>
<sequence>MEQRRRRRRRLAIECVHDDVVSRREVLRRCMRVVPARDAGGDDDEDSGHHPLLQWNHDGSLLFAGRTQTARATIRIADVARGTFPAVLSAELVYPVESVNWLGNNTVAVGYRYEHRCVLLDVGRGLQPVRSYESERGTEAGCDGVFAVGRFLTMRPNAVDLCTGSLRGKIRLFDIRQSGTRPRCQMNAPSMTSDDPSIRSIVGFSSDVLLMGIHRDGTCRLWDHRNTLTPLRTISLPDLLDKYDTKSVNHLARERLQVDSAVRLDDRRVFIQLNPSRIARLDVFLKAARFVGPAASSISCDRLHASLMCRHSLVYPCGNHVLIGDADERSSVWRKASVSGDAVAAVAGNPEQPIIACSTMGSSSLQMISCFAKR</sequence>
<dbReference type="AlphaFoldDB" id="A0A0G4J3E6"/>
<reference evidence="2 4" key="2">
    <citation type="submission" date="2018-03" db="EMBL/GenBank/DDBJ databases">
        <authorList>
            <person name="Fogelqvist J."/>
        </authorList>
    </citation>
    <scope>NUCLEOTIDE SEQUENCE [LARGE SCALE GENOMIC DNA]</scope>
</reference>
<name>A0A0G4J3E6_PLABS</name>
<accession>A0A0G4J3E6</accession>
<dbReference type="Proteomes" id="UP000039324">
    <property type="component" value="Unassembled WGS sequence"/>
</dbReference>
<dbReference type="SUPFAM" id="SSF50978">
    <property type="entry name" value="WD40 repeat-like"/>
    <property type="match status" value="1"/>
</dbReference>
<organism evidence="1 3">
    <name type="scientific">Plasmodiophora brassicae</name>
    <name type="common">Clubroot disease agent</name>
    <dbReference type="NCBI Taxonomy" id="37360"/>
    <lineage>
        <taxon>Eukaryota</taxon>
        <taxon>Sar</taxon>
        <taxon>Rhizaria</taxon>
        <taxon>Endomyxa</taxon>
        <taxon>Phytomyxea</taxon>
        <taxon>Plasmodiophorida</taxon>
        <taxon>Plasmodiophoridae</taxon>
        <taxon>Plasmodiophora</taxon>
    </lineage>
</organism>
<proteinExistence type="predicted"/>
<gene>
    <name evidence="1" type="ORF">PBRA_008837</name>
    <name evidence="2" type="ORF">PLBR_LOCUS5883</name>
</gene>
<geneLocation type="mitochondrion" evidence="2"/>
<dbReference type="Gene3D" id="2.130.10.10">
    <property type="entry name" value="YVTN repeat-like/Quinoprotein amine dehydrogenase"/>
    <property type="match status" value="1"/>
</dbReference>
<reference evidence="1 3" key="1">
    <citation type="submission" date="2015-02" db="EMBL/GenBank/DDBJ databases">
        <authorList>
            <person name="Chooi Y.-H."/>
        </authorList>
    </citation>
    <scope>NUCLEOTIDE SEQUENCE [LARGE SCALE GENOMIC DNA]</scope>
    <source>
        <strain evidence="1">E3</strain>
    </source>
</reference>
<evidence type="ECO:0000313" key="2">
    <source>
        <dbReference type="EMBL" id="SPQ98668.1"/>
    </source>
</evidence>
<keyword evidence="2" id="KW-0496">Mitochondrion</keyword>
<dbReference type="EMBL" id="OVEO01000010">
    <property type="protein sequence ID" value="SPQ98668.1"/>
    <property type="molecule type" value="Genomic_DNA"/>
</dbReference>